<name>A0A8B9ACY6_PHODC</name>
<evidence type="ECO:0000256" key="6">
    <source>
        <dbReference type="ARBA" id="ARBA00022989"/>
    </source>
</evidence>
<evidence type="ECO:0000313" key="10">
    <source>
        <dbReference type="Proteomes" id="UP000228380"/>
    </source>
</evidence>
<keyword evidence="7 8" id="KW-0472">Membrane</keyword>
<evidence type="ECO:0000256" key="2">
    <source>
        <dbReference type="ARBA" id="ARBA00007651"/>
    </source>
</evidence>
<dbReference type="InterPro" id="IPR044173">
    <property type="entry name" value="CASPL"/>
</dbReference>
<evidence type="ECO:0000256" key="5">
    <source>
        <dbReference type="ARBA" id="ARBA00022692"/>
    </source>
</evidence>
<comment type="similarity">
    <text evidence="2 8">Belongs to the Casparian strip membrane proteins (CASP) family.</text>
</comment>
<dbReference type="Pfam" id="PF04535">
    <property type="entry name" value="CASP_dom"/>
    <property type="match status" value="1"/>
</dbReference>
<keyword evidence="4 8" id="KW-1003">Cell membrane</keyword>
<keyword evidence="5 8" id="KW-0812">Transmembrane</keyword>
<gene>
    <name evidence="11" type="primary">LOC103707825</name>
</gene>
<comment type="subcellular location">
    <subcellularLocation>
        <location evidence="1 8">Cell membrane</location>
        <topology evidence="1 8">Multi-pass membrane protein</topology>
    </subcellularLocation>
</comment>
<dbReference type="PANTHER" id="PTHR36488">
    <property type="entry name" value="CASP-LIKE PROTEIN 1U1"/>
    <property type="match status" value="1"/>
</dbReference>
<reference evidence="11" key="2">
    <citation type="submission" date="2025-08" db="UniProtKB">
        <authorList>
            <consortium name="RefSeq"/>
        </authorList>
    </citation>
    <scope>IDENTIFICATION</scope>
    <source>
        <tissue evidence="11">Young leaves</tissue>
    </source>
</reference>
<proteinExistence type="inferred from homology"/>
<dbReference type="PANTHER" id="PTHR36488:SF8">
    <property type="entry name" value="CASP-LIKE PROTEIN 1U1"/>
    <property type="match status" value="1"/>
</dbReference>
<protein>
    <recommendedName>
        <fullName evidence="8">CASP-like protein</fullName>
    </recommendedName>
</protein>
<feature type="transmembrane region" description="Helical" evidence="8">
    <location>
        <begin position="21"/>
        <end position="40"/>
    </location>
</feature>
<feature type="transmembrane region" description="Helical" evidence="8">
    <location>
        <begin position="140"/>
        <end position="163"/>
    </location>
</feature>
<feature type="domain" description="Casparian strip membrane protein" evidence="9">
    <location>
        <begin position="17"/>
        <end position="151"/>
    </location>
</feature>
<evidence type="ECO:0000256" key="1">
    <source>
        <dbReference type="ARBA" id="ARBA00004651"/>
    </source>
</evidence>
<dbReference type="InterPro" id="IPR006459">
    <property type="entry name" value="CASP/CASPL"/>
</dbReference>
<feature type="transmembrane region" description="Helical" evidence="8">
    <location>
        <begin position="93"/>
        <end position="116"/>
    </location>
</feature>
<reference evidence="10" key="1">
    <citation type="journal article" date="2019" name="Nat. Commun.">
        <title>Genome-wide association mapping of date palm fruit traits.</title>
        <authorList>
            <person name="Hazzouri K.M."/>
            <person name="Gros-Balthazard M."/>
            <person name="Flowers J.M."/>
            <person name="Copetti D."/>
            <person name="Lemansour A."/>
            <person name="Lebrun M."/>
            <person name="Masmoudi K."/>
            <person name="Ferrand S."/>
            <person name="Dhar M.I."/>
            <person name="Fresquez Z.A."/>
            <person name="Rosas U."/>
            <person name="Zhang J."/>
            <person name="Talag J."/>
            <person name="Lee S."/>
            <person name="Kudrna D."/>
            <person name="Powell R.F."/>
            <person name="Leitch I.J."/>
            <person name="Krueger R.R."/>
            <person name="Wing R.A."/>
            <person name="Amiri K.M.A."/>
            <person name="Purugganan M.D."/>
        </authorList>
    </citation>
    <scope>NUCLEOTIDE SEQUENCE [LARGE SCALE GENOMIC DNA]</scope>
    <source>
        <strain evidence="10">cv. Khalas</strain>
    </source>
</reference>
<dbReference type="KEGG" id="pda:103707825"/>
<keyword evidence="6 8" id="KW-1133">Transmembrane helix</keyword>
<evidence type="ECO:0000313" key="11">
    <source>
        <dbReference type="RefSeq" id="XP_038984325.1"/>
    </source>
</evidence>
<accession>A0A8B9ACY6</accession>
<evidence type="ECO:0000256" key="8">
    <source>
        <dbReference type="RuleBase" id="RU361233"/>
    </source>
</evidence>
<keyword evidence="10" id="KW-1185">Reference proteome</keyword>
<dbReference type="OrthoDB" id="770760at2759"/>
<organism evidence="10 11">
    <name type="scientific">Phoenix dactylifera</name>
    <name type="common">Date palm</name>
    <dbReference type="NCBI Taxonomy" id="42345"/>
    <lineage>
        <taxon>Eukaryota</taxon>
        <taxon>Viridiplantae</taxon>
        <taxon>Streptophyta</taxon>
        <taxon>Embryophyta</taxon>
        <taxon>Tracheophyta</taxon>
        <taxon>Spermatophyta</taxon>
        <taxon>Magnoliopsida</taxon>
        <taxon>Liliopsida</taxon>
        <taxon>Arecaceae</taxon>
        <taxon>Coryphoideae</taxon>
        <taxon>Phoeniceae</taxon>
        <taxon>Phoenix</taxon>
    </lineage>
</organism>
<evidence type="ECO:0000256" key="3">
    <source>
        <dbReference type="ARBA" id="ARBA00011489"/>
    </source>
</evidence>
<dbReference type="GO" id="GO:0005886">
    <property type="term" value="C:plasma membrane"/>
    <property type="evidence" value="ECO:0007669"/>
    <property type="project" value="UniProtKB-SubCell"/>
</dbReference>
<dbReference type="NCBIfam" id="TIGR01569">
    <property type="entry name" value="A_tha_TIGR01569"/>
    <property type="match status" value="1"/>
</dbReference>
<dbReference type="AlphaFoldDB" id="A0A8B9ACY6"/>
<dbReference type="RefSeq" id="XP_038984325.1">
    <property type="nucleotide sequence ID" value="XM_039128397.1"/>
</dbReference>
<evidence type="ECO:0000256" key="7">
    <source>
        <dbReference type="ARBA" id="ARBA00023136"/>
    </source>
</evidence>
<feature type="transmembrane region" description="Helical" evidence="8">
    <location>
        <begin position="60"/>
        <end position="81"/>
    </location>
</feature>
<dbReference type="InterPro" id="IPR006702">
    <property type="entry name" value="CASP_dom"/>
</dbReference>
<sequence length="171" mass="18618">MKMDQDRLRNAHNKYVSAHALFRLLAGATTLAAALVMGLNKETKSIAGYQMVASYKTSPAFEFFLVGNAITCGYTIASLPFVSKLVEGYLLDLLDLVSLVLLMASASAATAIGYLGKEGNDQIGWMKVCPYYEKFCNGVAISLVFSYVGLLFLLLICVLSSVYKTRQSNKS</sequence>
<comment type="subunit">
    <text evidence="3 8">Homodimer and heterodimers.</text>
</comment>
<evidence type="ECO:0000259" key="9">
    <source>
        <dbReference type="Pfam" id="PF04535"/>
    </source>
</evidence>
<evidence type="ECO:0000256" key="4">
    <source>
        <dbReference type="ARBA" id="ARBA00022475"/>
    </source>
</evidence>
<dbReference type="Proteomes" id="UP000228380">
    <property type="component" value="Chromosome 7"/>
</dbReference>
<dbReference type="GeneID" id="103707825"/>